<proteinExistence type="inferred from homology"/>
<evidence type="ECO:0000256" key="1">
    <source>
        <dbReference type="HAMAP-Rule" id="MF_00707"/>
    </source>
</evidence>
<accession>E6U8E1</accession>
<protein>
    <recommendedName>
        <fullName evidence="1">UPF0735 ACT domain-containing protein Ethha_2768</fullName>
    </recommendedName>
</protein>
<dbReference type="HOGENOM" id="CLU_128147_0_0_9"/>
<dbReference type="Gene3D" id="3.30.70.260">
    <property type="match status" value="1"/>
</dbReference>
<reference evidence="3 4" key="1">
    <citation type="submission" date="2010-12" db="EMBL/GenBank/DDBJ databases">
        <title>Complete sequence of Ethanoligenens harbinense YUAN-3.</title>
        <authorList>
            <person name="Lucas S."/>
            <person name="Copeland A."/>
            <person name="Lapidus A."/>
            <person name="Cheng J.-F."/>
            <person name="Bruce D."/>
            <person name="Goodwin L."/>
            <person name="Pitluck S."/>
            <person name="Chertkov O."/>
            <person name="Misra M."/>
            <person name="Detter J.C."/>
            <person name="Han C."/>
            <person name="Tapia R."/>
            <person name="Land M."/>
            <person name="Hauser L."/>
            <person name="Jeffries C."/>
            <person name="Kyrpides N."/>
            <person name="Ivanova N."/>
            <person name="Mikhailova N."/>
            <person name="Wang A."/>
            <person name="Mouttaki H."/>
            <person name="He Z."/>
            <person name="Zhou J."/>
            <person name="Hemme C.L."/>
            <person name="Woyke T."/>
        </authorList>
    </citation>
    <scope>NUCLEOTIDE SEQUENCE [LARGE SCALE GENOMIC DNA]</scope>
    <source>
        <strain evidence="4">DSM 18485 / JCM 12961 / CGMCC 1.5033 / YUAN-3</strain>
    </source>
</reference>
<dbReference type="STRING" id="663278.Ethha_2768"/>
<dbReference type="InterPro" id="IPR045865">
    <property type="entry name" value="ACT-like_dom_sf"/>
</dbReference>
<organism evidence="3 4">
    <name type="scientific">Ethanoligenens harbinense (strain DSM 18485 / JCM 12961 / CGMCC 1.5033 / YUAN-3)</name>
    <dbReference type="NCBI Taxonomy" id="663278"/>
    <lineage>
        <taxon>Bacteria</taxon>
        <taxon>Bacillati</taxon>
        <taxon>Bacillota</taxon>
        <taxon>Clostridia</taxon>
        <taxon>Eubacteriales</taxon>
        <taxon>Oscillospiraceae</taxon>
        <taxon>Ethanoligenens</taxon>
    </lineage>
</organism>
<dbReference type="AlphaFoldDB" id="E6U8E1"/>
<name>E6U8E1_ETHHY</name>
<dbReference type="KEGG" id="eha:Ethha_2768"/>
<evidence type="ECO:0000313" key="3">
    <source>
        <dbReference type="EMBL" id="ADU28260.1"/>
    </source>
</evidence>
<evidence type="ECO:0000259" key="2">
    <source>
        <dbReference type="PROSITE" id="PS51671"/>
    </source>
</evidence>
<gene>
    <name evidence="3" type="ordered locus">Ethha_2768</name>
</gene>
<dbReference type="EMBL" id="CP002400">
    <property type="protein sequence ID" value="ADU28260.1"/>
    <property type="molecule type" value="Genomic_DNA"/>
</dbReference>
<dbReference type="RefSeq" id="WP_013486603.1">
    <property type="nucleotide sequence ID" value="NC_014828.1"/>
</dbReference>
<dbReference type="NCBIfam" id="NF003361">
    <property type="entry name" value="PRK04435.1"/>
    <property type="match status" value="1"/>
</dbReference>
<dbReference type="PROSITE" id="PS51671">
    <property type="entry name" value="ACT"/>
    <property type="match status" value="1"/>
</dbReference>
<dbReference type="eggNOG" id="COG4492">
    <property type="taxonomic scope" value="Bacteria"/>
</dbReference>
<dbReference type="Pfam" id="PF13291">
    <property type="entry name" value="ACT_4"/>
    <property type="match status" value="1"/>
</dbReference>
<dbReference type="SUPFAM" id="SSF55021">
    <property type="entry name" value="ACT-like"/>
    <property type="match status" value="1"/>
</dbReference>
<dbReference type="InterPro" id="IPR002912">
    <property type="entry name" value="ACT_dom"/>
</dbReference>
<dbReference type="HAMAP" id="MF_00707">
    <property type="entry name" value="UPF0735"/>
    <property type="match status" value="1"/>
</dbReference>
<feature type="domain" description="ACT" evidence="2">
    <location>
        <begin position="71"/>
        <end position="146"/>
    </location>
</feature>
<dbReference type="Proteomes" id="UP000001551">
    <property type="component" value="Chromosome"/>
</dbReference>
<comment type="similarity">
    <text evidence="1">Belongs to the UPF0735 family.</text>
</comment>
<sequence>MEKAPRYLIVDSEALPDVFLKVLDAKRLLHTGQAHSVNEAARLAGISRSAFYKYKGRVRPYDDDAAGRIVTISAMLRDEAGVLSVLIGLLYKSGANILTINQNIPVDGIAPVSITARIDNIRLSLTGLLTALRKVEGVENVEIVSGA</sequence>
<dbReference type="PIRSF" id="PIRSF025624">
    <property type="entry name" value="ACT_PheB"/>
    <property type="match status" value="1"/>
</dbReference>
<evidence type="ECO:0000313" key="4">
    <source>
        <dbReference type="Proteomes" id="UP000001551"/>
    </source>
</evidence>
<dbReference type="InterPro" id="IPR008310">
    <property type="entry name" value="UPF0735_ACT_dom-cont"/>
</dbReference>
<keyword evidence="4" id="KW-1185">Reference proteome</keyword>